<evidence type="ECO:0000313" key="2">
    <source>
        <dbReference type="Proteomes" id="UP000233781"/>
    </source>
</evidence>
<protein>
    <submittedName>
        <fullName evidence="1">Uncharacterized protein</fullName>
    </submittedName>
</protein>
<name>A0A2N3YFW7_9MICO</name>
<comment type="caution">
    <text evidence="1">The sequence shown here is derived from an EMBL/GenBank/DDBJ whole genome shotgun (WGS) entry which is preliminary data.</text>
</comment>
<dbReference type="Proteomes" id="UP000233781">
    <property type="component" value="Unassembled WGS sequence"/>
</dbReference>
<organism evidence="1 2">
    <name type="scientific">Phycicoccus duodecadis</name>
    <dbReference type="NCBI Taxonomy" id="173053"/>
    <lineage>
        <taxon>Bacteria</taxon>
        <taxon>Bacillati</taxon>
        <taxon>Actinomycetota</taxon>
        <taxon>Actinomycetes</taxon>
        <taxon>Micrococcales</taxon>
        <taxon>Intrasporangiaceae</taxon>
        <taxon>Phycicoccus</taxon>
    </lineage>
</organism>
<proteinExistence type="predicted"/>
<reference evidence="1 2" key="1">
    <citation type="submission" date="2017-12" db="EMBL/GenBank/DDBJ databases">
        <title>Sequencing the genomes of 1000 Actinobacteria strains.</title>
        <authorList>
            <person name="Klenk H.-P."/>
        </authorList>
    </citation>
    <scope>NUCLEOTIDE SEQUENCE [LARGE SCALE GENOMIC DNA]</scope>
    <source>
        <strain evidence="1 2">DSM 12806</strain>
    </source>
</reference>
<accession>A0A2N3YFW7</accession>
<dbReference type="AlphaFoldDB" id="A0A2N3YFW7"/>
<dbReference type="EMBL" id="PJNE01000001">
    <property type="protein sequence ID" value="PKW25743.1"/>
    <property type="molecule type" value="Genomic_DNA"/>
</dbReference>
<evidence type="ECO:0000313" key="1">
    <source>
        <dbReference type="EMBL" id="PKW25743.1"/>
    </source>
</evidence>
<sequence length="51" mass="5127">MALTDMDNAATSRKPELSLLVAAAGFAAVLAGLVAGNNGTIRLLVGADQRT</sequence>
<gene>
    <name evidence="1" type="ORF">ATL31_0543</name>
</gene>
<keyword evidence="2" id="KW-1185">Reference proteome</keyword>